<organism evidence="2 3">
    <name type="scientific">Acidicapsa dinghuensis</name>
    <dbReference type="NCBI Taxonomy" id="2218256"/>
    <lineage>
        <taxon>Bacteria</taxon>
        <taxon>Pseudomonadati</taxon>
        <taxon>Acidobacteriota</taxon>
        <taxon>Terriglobia</taxon>
        <taxon>Terriglobales</taxon>
        <taxon>Acidobacteriaceae</taxon>
        <taxon>Acidicapsa</taxon>
    </lineage>
</organism>
<feature type="domain" description="TonB-dependent transporter Oar-like beta-barrel" evidence="1">
    <location>
        <begin position="233"/>
        <end position="1237"/>
    </location>
</feature>
<dbReference type="EMBL" id="JBHSPH010000005">
    <property type="protein sequence ID" value="MFC5863669.1"/>
    <property type="molecule type" value="Genomic_DNA"/>
</dbReference>
<comment type="caution">
    <text evidence="2">The sequence shown here is derived from an EMBL/GenBank/DDBJ whole genome shotgun (WGS) entry which is preliminary data.</text>
</comment>
<accession>A0ABW1EI77</accession>
<keyword evidence="3" id="KW-1185">Reference proteome</keyword>
<dbReference type="Pfam" id="PF25183">
    <property type="entry name" value="OMP_b-brl_4"/>
    <property type="match status" value="1"/>
</dbReference>
<dbReference type="SUPFAM" id="SSF49464">
    <property type="entry name" value="Carboxypeptidase regulatory domain-like"/>
    <property type="match status" value="1"/>
</dbReference>
<dbReference type="Gene3D" id="2.60.40.1120">
    <property type="entry name" value="Carboxypeptidase-like, regulatory domain"/>
    <property type="match status" value="1"/>
</dbReference>
<reference evidence="3" key="1">
    <citation type="journal article" date="2019" name="Int. J. Syst. Evol. Microbiol.">
        <title>The Global Catalogue of Microorganisms (GCM) 10K type strain sequencing project: providing services to taxonomists for standard genome sequencing and annotation.</title>
        <authorList>
            <consortium name="The Broad Institute Genomics Platform"/>
            <consortium name="The Broad Institute Genome Sequencing Center for Infectious Disease"/>
            <person name="Wu L."/>
            <person name="Ma J."/>
        </authorList>
    </citation>
    <scope>NUCLEOTIDE SEQUENCE [LARGE SCALE GENOMIC DNA]</scope>
    <source>
        <strain evidence="3">JCM 4087</strain>
    </source>
</reference>
<dbReference type="InterPro" id="IPR057601">
    <property type="entry name" value="Oar-like_b-barrel"/>
</dbReference>
<gene>
    <name evidence="2" type="ORF">ACFPT7_15280</name>
</gene>
<evidence type="ECO:0000259" key="1">
    <source>
        <dbReference type="Pfam" id="PF25183"/>
    </source>
</evidence>
<protein>
    <submittedName>
        <fullName evidence="2">Carboxypeptidase-like regulatory domain-containing protein</fullName>
    </submittedName>
</protein>
<evidence type="ECO:0000313" key="2">
    <source>
        <dbReference type="EMBL" id="MFC5863669.1"/>
    </source>
</evidence>
<dbReference type="SUPFAM" id="SSF56935">
    <property type="entry name" value="Porins"/>
    <property type="match status" value="1"/>
</dbReference>
<dbReference type="Pfam" id="PF13620">
    <property type="entry name" value="CarboxypepD_reg"/>
    <property type="match status" value="1"/>
</dbReference>
<dbReference type="RefSeq" id="WP_263339973.1">
    <property type="nucleotide sequence ID" value="NZ_JAGSYH010000005.1"/>
</dbReference>
<evidence type="ECO:0000313" key="3">
    <source>
        <dbReference type="Proteomes" id="UP001596091"/>
    </source>
</evidence>
<dbReference type="InterPro" id="IPR008969">
    <property type="entry name" value="CarboxyPept-like_regulatory"/>
</dbReference>
<sequence length="1244" mass="135001">MRAQSSNAQLSGLVTDTTGAVISGAQIKATNTATNVSYSAISNGSGIYLLTELLPGTYSLNVSVPGFGTENRSGLVLNTGDHLTQNFSLKPGTVETTMTVTSGATLISSDESSSSDVLDNKMITELPQLNRNSLDLTATVPSIQGNGPQVDSIQTLGNSAYLIGNTGNSYSVSGGQVNGTSISVDGNQVQEAEFNATNRSIPTPDSIGEFRVESGVLTADKGRYAGGLISMETQSGTNTYHGRAFFYFRNQNLDSNDWTDNSLGNPRQDFHQYNYGVSAGGPVRIPHIYNGHDKTFFYGAWEGQRFHEGQEILTSVPTILNREGDFSQTVINVNNGQPLYATIYDPFNGTYDSNPNDCTGPLAGQSPCWVRPQFPGNKIPANYGSSAPCGTGLTCPISGQSQLFLDYLALWPQPNHAPAANNDHLDNRYDPINLTLPIDKYFLRMDEVIRADQHLQGSISRSMLTDNIPAPWLHGAESVTTDDDWSGSFLYTWTPTPKTIIDAHLGFATSKLISNGVSGLGSAPDPNVNTSKWPFDPLLESNTEKTTNEIPPALTISGYTPVGGSEFDSFITQTYNGTVSATRLIGRHSIKVGYEQSLIRFTEQGGDHTGAAWVNPGGGSNQYWNQVDGLTGSPLSELMMGSSNFFQWGNWDITPYGWNQAAYVMDDWKVNTKLTVQIGLRWDHDGARQGRHVQGSLMYDLNAKNVLSANSDWNWSQVVAAEPELASMPTPAWLTQGATGRVALLGTKEYPQKNLYTTNIANLQPRLGISWALNDKTVLHLSGGTVDQGLNGLSTDWLSFYYNSNTFNQVPTVDGQHWISEFGNDHGLGTFPAQPGGTHLGFVTPLTNNQEYWYASYGAAGNFDQAGTTIGHYDTPTDYMWGVSVQRQLGNDWAITAEYQGIKGVHLLTNVFNWSLNNTPVNFYQLGTHLNDQVPNPFYGQSQTFSSEPTVSLSQLLALSPQYAGTTSTTPGQVTWGRSFSNFANIQIQTRNYRGLALLASYAIRKTLSNTASTDIHVYGATAGLLQNPHNLMEGYGVALYEMPQTLKLNYNYDLPFGRGRQFMNHPDGVAGYLVDAVAGGWAVAGISTWDPKGTPVTVPTVDGGTTAPGAALRWSLANHSYRRSGASLSDALVVNGQFVNGNAAGVLNASAFTRTADYSLSNAPVMFPDMRNPGNFYTDASILKKYYFNDNQAQYIELRIEAQNIFNHPNFGNIIADPDSPVFGGINGKAGQRVMQAGVRYFF</sequence>
<proteinExistence type="predicted"/>
<name>A0ABW1EI77_9BACT</name>
<dbReference type="Proteomes" id="UP001596091">
    <property type="component" value="Unassembled WGS sequence"/>
</dbReference>